<dbReference type="GO" id="GO:0005615">
    <property type="term" value="C:extracellular space"/>
    <property type="evidence" value="ECO:0007669"/>
    <property type="project" value="TreeGrafter"/>
</dbReference>
<dbReference type="InterPro" id="IPR001839">
    <property type="entry name" value="TGF-b_C"/>
</dbReference>
<dbReference type="Pfam" id="PF00019">
    <property type="entry name" value="TGF_beta"/>
    <property type="match status" value="1"/>
</dbReference>
<evidence type="ECO:0000259" key="7">
    <source>
        <dbReference type="PROSITE" id="PS51362"/>
    </source>
</evidence>
<dbReference type="InterPro" id="IPR029034">
    <property type="entry name" value="Cystine-knot_cytokine"/>
</dbReference>
<dbReference type="PANTHER" id="PTHR11848:SF33">
    <property type="entry name" value="TGF-BETA FAMILY PROFILE DOMAIN-CONTAINING PROTEIN"/>
    <property type="match status" value="1"/>
</dbReference>
<dbReference type="RefSeq" id="XP_031564885.1">
    <property type="nucleotide sequence ID" value="XM_031709025.1"/>
</dbReference>
<comment type="subcellular location">
    <subcellularLocation>
        <location evidence="1">Secreted</location>
    </subcellularLocation>
</comment>
<dbReference type="Proteomes" id="UP000515163">
    <property type="component" value="Unplaced"/>
</dbReference>
<dbReference type="SUPFAM" id="SSF57501">
    <property type="entry name" value="Cystine-knot cytokines"/>
    <property type="match status" value="1"/>
</dbReference>
<dbReference type="PROSITE" id="PS51362">
    <property type="entry name" value="TGF_BETA_2"/>
    <property type="match status" value="1"/>
</dbReference>
<dbReference type="GO" id="GO:0042127">
    <property type="term" value="P:regulation of cell population proliferation"/>
    <property type="evidence" value="ECO:0007669"/>
    <property type="project" value="TreeGrafter"/>
</dbReference>
<dbReference type="Gene3D" id="2.60.120.970">
    <property type="match status" value="1"/>
</dbReference>
<evidence type="ECO:0000256" key="1">
    <source>
        <dbReference type="ARBA" id="ARBA00004613"/>
    </source>
</evidence>
<evidence type="ECO:0000256" key="3">
    <source>
        <dbReference type="ARBA" id="ARBA00022525"/>
    </source>
</evidence>
<dbReference type="InterPro" id="IPR001111">
    <property type="entry name" value="TGF-b_propeptide"/>
</dbReference>
<dbReference type="InterPro" id="IPR015615">
    <property type="entry name" value="TGF-beta-rel"/>
</dbReference>
<gene>
    <name evidence="9" type="primary">LOC116300211</name>
</gene>
<dbReference type="KEGG" id="aten:116300211"/>
<dbReference type="PROSITE" id="PS00250">
    <property type="entry name" value="TGF_BETA_1"/>
    <property type="match status" value="1"/>
</dbReference>
<dbReference type="GO" id="GO:0008083">
    <property type="term" value="F:growth factor activity"/>
    <property type="evidence" value="ECO:0007669"/>
    <property type="project" value="UniProtKB-KW"/>
</dbReference>
<dbReference type="PANTHER" id="PTHR11848">
    <property type="entry name" value="TGF-BETA FAMILY"/>
    <property type="match status" value="1"/>
</dbReference>
<organism evidence="8 9">
    <name type="scientific">Actinia tenebrosa</name>
    <name type="common">Australian red waratah sea anemone</name>
    <dbReference type="NCBI Taxonomy" id="6105"/>
    <lineage>
        <taxon>Eukaryota</taxon>
        <taxon>Metazoa</taxon>
        <taxon>Cnidaria</taxon>
        <taxon>Anthozoa</taxon>
        <taxon>Hexacorallia</taxon>
        <taxon>Actiniaria</taxon>
        <taxon>Actiniidae</taxon>
        <taxon>Actinia</taxon>
    </lineage>
</organism>
<evidence type="ECO:0000256" key="4">
    <source>
        <dbReference type="ARBA" id="ARBA00023030"/>
    </source>
</evidence>
<evidence type="ECO:0000313" key="9">
    <source>
        <dbReference type="RefSeq" id="XP_031564885.1"/>
    </source>
</evidence>
<dbReference type="Pfam" id="PF00688">
    <property type="entry name" value="TGFb_propeptide"/>
    <property type="match status" value="1"/>
</dbReference>
<reference evidence="9" key="1">
    <citation type="submission" date="2025-08" db="UniProtKB">
        <authorList>
            <consortium name="RefSeq"/>
        </authorList>
    </citation>
    <scope>IDENTIFICATION</scope>
    <source>
        <tissue evidence="9">Tentacle</tissue>
    </source>
</reference>
<keyword evidence="8" id="KW-1185">Reference proteome</keyword>
<dbReference type="GeneID" id="116300211"/>
<sequence>MFQQRSLSRYFCWILMAISLATHVVLVNGKTRLGRLKESRLLAVRGQILTKLGLTAPPIDKTQRNTNKEDLEAYQAVVEESEKQHGQEFECTRHLDRSNYFAKRVVRLPLATRFGRTIQFTDATTNKLWIADVNTLTFNTDQLNGESHIERAELRLKPESLSTITPPGSNLEICLNAQPQLSRESNDTLFRECSQVLHSRFVTAHENALISIVITCIIKDWIFRSVSNNGIKIILKNQDTEKEGKSRDESLGSGPFVLVWYIPNDRYEIEKRRRKRRALDSAFCNKRPKEKRCCLRPLYIDFQRDLRWNWIHAPLGFHANYCKGKCPFMWSMNNQTHHTSIMALFNSLNPDAPSEPCCVAQSYKPLVILYYDKGKPKIEELSNMVVSSCTCI</sequence>
<name>A0A6P8IEW9_ACTTE</name>
<evidence type="ECO:0000256" key="2">
    <source>
        <dbReference type="ARBA" id="ARBA00006656"/>
    </source>
</evidence>
<dbReference type="InParanoid" id="A0A6P8IEW9"/>
<evidence type="ECO:0000313" key="8">
    <source>
        <dbReference type="Proteomes" id="UP000515163"/>
    </source>
</evidence>
<dbReference type="GO" id="GO:0005125">
    <property type="term" value="F:cytokine activity"/>
    <property type="evidence" value="ECO:0007669"/>
    <property type="project" value="TreeGrafter"/>
</dbReference>
<dbReference type="OrthoDB" id="6092228at2759"/>
<keyword evidence="4 6" id="KW-0339">Growth factor</keyword>
<keyword evidence="5" id="KW-1015">Disulfide bond</keyword>
<accession>A0A6P8IEW9</accession>
<dbReference type="SMART" id="SM00204">
    <property type="entry name" value="TGFB"/>
    <property type="match status" value="1"/>
</dbReference>
<comment type="similarity">
    <text evidence="2 6">Belongs to the TGF-beta family.</text>
</comment>
<protein>
    <submittedName>
        <fullName evidence="9">Transforming growth factor beta-3 proprotein-like</fullName>
    </submittedName>
</protein>
<proteinExistence type="inferred from homology"/>
<dbReference type="CDD" id="cd13753">
    <property type="entry name" value="TGF_beta_TGFbeta1_2_3"/>
    <property type="match status" value="1"/>
</dbReference>
<keyword evidence="3" id="KW-0964">Secreted</keyword>
<dbReference type="InterPro" id="IPR017948">
    <property type="entry name" value="TGFb_CS"/>
</dbReference>
<evidence type="ECO:0000256" key="5">
    <source>
        <dbReference type="ARBA" id="ARBA00023157"/>
    </source>
</evidence>
<evidence type="ECO:0000256" key="6">
    <source>
        <dbReference type="RuleBase" id="RU000354"/>
    </source>
</evidence>
<dbReference type="Gene3D" id="2.10.90.10">
    <property type="entry name" value="Cystine-knot cytokines"/>
    <property type="match status" value="1"/>
</dbReference>
<feature type="domain" description="TGF-beta family profile" evidence="7">
    <location>
        <begin position="274"/>
        <end position="392"/>
    </location>
</feature>
<dbReference type="AlphaFoldDB" id="A0A6P8IEW9"/>
<dbReference type="FunCoup" id="A0A6P8IEW9">
    <property type="interactions" value="678"/>
</dbReference>